<dbReference type="Proteomes" id="UP001062846">
    <property type="component" value="Chromosome 12"/>
</dbReference>
<sequence>MSLTPTKITSMVLCSSDYVHHQVYTSWGSCGKGFKKRFFFGLVLAGETSTQRIPYTQLFHDRPLLHLNYNFFSSNAADKAQGGGHTEKEK</sequence>
<comment type="caution">
    <text evidence="1">The sequence shown here is derived from an EMBL/GenBank/DDBJ whole genome shotgun (WGS) entry which is preliminary data.</text>
</comment>
<protein>
    <submittedName>
        <fullName evidence="1">Uncharacterized protein</fullName>
    </submittedName>
</protein>
<reference evidence="1" key="1">
    <citation type="submission" date="2022-02" db="EMBL/GenBank/DDBJ databases">
        <title>Plant Genome Project.</title>
        <authorList>
            <person name="Zhang R.-G."/>
        </authorList>
    </citation>
    <scope>NUCLEOTIDE SEQUENCE</scope>
    <source>
        <strain evidence="1">AT1</strain>
    </source>
</reference>
<proteinExistence type="predicted"/>
<evidence type="ECO:0000313" key="2">
    <source>
        <dbReference type="Proteomes" id="UP001062846"/>
    </source>
</evidence>
<accession>A0ACC0LM66</accession>
<gene>
    <name evidence="1" type="ORF">RHMOL_Rhmol12G0247800</name>
</gene>
<evidence type="ECO:0000313" key="1">
    <source>
        <dbReference type="EMBL" id="KAI8529730.1"/>
    </source>
</evidence>
<name>A0ACC0LM66_RHOML</name>
<organism evidence="1 2">
    <name type="scientific">Rhododendron molle</name>
    <name type="common">Chinese azalea</name>
    <name type="synonym">Azalea mollis</name>
    <dbReference type="NCBI Taxonomy" id="49168"/>
    <lineage>
        <taxon>Eukaryota</taxon>
        <taxon>Viridiplantae</taxon>
        <taxon>Streptophyta</taxon>
        <taxon>Embryophyta</taxon>
        <taxon>Tracheophyta</taxon>
        <taxon>Spermatophyta</taxon>
        <taxon>Magnoliopsida</taxon>
        <taxon>eudicotyledons</taxon>
        <taxon>Gunneridae</taxon>
        <taxon>Pentapetalae</taxon>
        <taxon>asterids</taxon>
        <taxon>Ericales</taxon>
        <taxon>Ericaceae</taxon>
        <taxon>Ericoideae</taxon>
        <taxon>Rhodoreae</taxon>
        <taxon>Rhododendron</taxon>
    </lineage>
</organism>
<dbReference type="EMBL" id="CM046399">
    <property type="protein sequence ID" value="KAI8529730.1"/>
    <property type="molecule type" value="Genomic_DNA"/>
</dbReference>
<keyword evidence="2" id="KW-1185">Reference proteome</keyword>